<protein>
    <submittedName>
        <fullName evidence="3">Mitochondrial protein</fullName>
    </submittedName>
</protein>
<sequence length="233" mass="27219">MAKMVRSLGKRKVGSIRFFATIRGKVGTTLFRKNHKSHFIIVHIYIDDIISRATNEYLFMDILKLMQDEFEMSMIGELKFFLEFQIKQTDEGIFIHQSKYAKELLKKLKLKDYKCMCIPMHSTSVLTLDDNDKKVDQTAYRGLLVFVMLTKLKIDSKGKALVEDATSLEQTWSLSQAKDKTPLLKKVKEMREVYRITYERIEDEFSKAQNNLQILDSLQKNWEPKSTTIQKGS</sequence>
<name>A0A371HXM2_MUCPR</name>
<evidence type="ECO:0000313" key="3">
    <source>
        <dbReference type="EMBL" id="RDY07473.1"/>
    </source>
</evidence>
<dbReference type="Proteomes" id="UP000257109">
    <property type="component" value="Unassembled WGS sequence"/>
</dbReference>
<evidence type="ECO:0000256" key="1">
    <source>
        <dbReference type="SAM" id="Coils"/>
    </source>
</evidence>
<reference evidence="3" key="1">
    <citation type="submission" date="2018-05" db="EMBL/GenBank/DDBJ databases">
        <title>Draft genome of Mucuna pruriens seed.</title>
        <authorList>
            <person name="Nnadi N.E."/>
            <person name="Vos R."/>
            <person name="Hasami M.H."/>
            <person name="Devisetty U.K."/>
            <person name="Aguiy J.C."/>
        </authorList>
    </citation>
    <scope>NUCLEOTIDE SEQUENCE [LARGE SCALE GENOMIC DNA]</scope>
    <source>
        <strain evidence="3">JCA_2017</strain>
    </source>
</reference>
<evidence type="ECO:0000313" key="4">
    <source>
        <dbReference type="Proteomes" id="UP000257109"/>
    </source>
</evidence>
<keyword evidence="1" id="KW-0175">Coiled coil</keyword>
<feature type="non-terminal residue" evidence="3">
    <location>
        <position position="1"/>
    </location>
</feature>
<dbReference type="InterPro" id="IPR013103">
    <property type="entry name" value="RVT_2"/>
</dbReference>
<dbReference type="EMBL" id="QJKJ01001460">
    <property type="protein sequence ID" value="RDY07473.1"/>
    <property type="molecule type" value="Genomic_DNA"/>
</dbReference>
<dbReference type="AlphaFoldDB" id="A0A371HXM2"/>
<proteinExistence type="predicted"/>
<organism evidence="3 4">
    <name type="scientific">Mucuna pruriens</name>
    <name type="common">Velvet bean</name>
    <name type="synonym">Dolichos pruriens</name>
    <dbReference type="NCBI Taxonomy" id="157652"/>
    <lineage>
        <taxon>Eukaryota</taxon>
        <taxon>Viridiplantae</taxon>
        <taxon>Streptophyta</taxon>
        <taxon>Embryophyta</taxon>
        <taxon>Tracheophyta</taxon>
        <taxon>Spermatophyta</taxon>
        <taxon>Magnoliopsida</taxon>
        <taxon>eudicotyledons</taxon>
        <taxon>Gunneridae</taxon>
        <taxon>Pentapetalae</taxon>
        <taxon>rosids</taxon>
        <taxon>fabids</taxon>
        <taxon>Fabales</taxon>
        <taxon>Fabaceae</taxon>
        <taxon>Papilionoideae</taxon>
        <taxon>50 kb inversion clade</taxon>
        <taxon>NPAAA clade</taxon>
        <taxon>indigoferoid/millettioid clade</taxon>
        <taxon>Phaseoleae</taxon>
        <taxon>Mucuna</taxon>
    </lineage>
</organism>
<evidence type="ECO:0000259" key="2">
    <source>
        <dbReference type="Pfam" id="PF07727"/>
    </source>
</evidence>
<dbReference type="Pfam" id="PF07727">
    <property type="entry name" value="RVT_2"/>
    <property type="match status" value="1"/>
</dbReference>
<dbReference type="OrthoDB" id="1413581at2759"/>
<feature type="coiled-coil region" evidence="1">
    <location>
        <begin position="184"/>
        <end position="218"/>
    </location>
</feature>
<accession>A0A371HXM2</accession>
<gene>
    <name evidence="3" type="ORF">CR513_08415</name>
</gene>
<comment type="caution">
    <text evidence="3">The sequence shown here is derived from an EMBL/GenBank/DDBJ whole genome shotgun (WGS) entry which is preliminary data.</text>
</comment>
<feature type="domain" description="Reverse transcriptase Ty1/copia-type" evidence="2">
    <location>
        <begin position="29"/>
        <end position="121"/>
    </location>
</feature>
<keyword evidence="4" id="KW-1185">Reference proteome</keyword>